<evidence type="ECO:0000256" key="3">
    <source>
        <dbReference type="ARBA" id="ARBA00010015"/>
    </source>
</evidence>
<dbReference type="InterPro" id="IPR036388">
    <property type="entry name" value="WH-like_DNA-bd_sf"/>
</dbReference>
<dbReference type="Gene3D" id="3.40.50.10130">
    <property type="match status" value="1"/>
</dbReference>
<dbReference type="CDD" id="cd21036">
    <property type="entry name" value="WH_MUS81"/>
    <property type="match status" value="1"/>
</dbReference>
<evidence type="ECO:0000256" key="13">
    <source>
        <dbReference type="ARBA" id="ARBA00093541"/>
    </source>
</evidence>
<dbReference type="GO" id="GO:0031573">
    <property type="term" value="P:mitotic intra-S DNA damage checkpoint signaling"/>
    <property type="evidence" value="ECO:0007669"/>
    <property type="project" value="TreeGrafter"/>
</dbReference>
<keyword evidence="4 14" id="KW-0540">Nuclease</keyword>
<dbReference type="PANTHER" id="PTHR13451">
    <property type="entry name" value="CLASS II CROSSOVER JUNCTION ENDONUCLEASE MUS81"/>
    <property type="match status" value="1"/>
</dbReference>
<dbReference type="SMART" id="SM00891">
    <property type="entry name" value="ERCC4"/>
    <property type="match status" value="1"/>
</dbReference>
<name>A0A2D4FIK1_MICCO</name>
<dbReference type="Pfam" id="PF21136">
    <property type="entry name" value="WHD_MUS81"/>
    <property type="match status" value="1"/>
</dbReference>
<organism evidence="17">
    <name type="scientific">Micrurus corallinus</name>
    <name type="common">Brazilian coral snake</name>
    <dbReference type="NCBI Taxonomy" id="54390"/>
    <lineage>
        <taxon>Eukaryota</taxon>
        <taxon>Metazoa</taxon>
        <taxon>Chordata</taxon>
        <taxon>Craniata</taxon>
        <taxon>Vertebrata</taxon>
        <taxon>Euteleostomi</taxon>
        <taxon>Lepidosauria</taxon>
        <taxon>Squamata</taxon>
        <taxon>Bifurcata</taxon>
        <taxon>Unidentata</taxon>
        <taxon>Episquamata</taxon>
        <taxon>Toxicofera</taxon>
        <taxon>Serpentes</taxon>
        <taxon>Colubroidea</taxon>
        <taxon>Elapidae</taxon>
        <taxon>Elapinae</taxon>
        <taxon>Micrurus</taxon>
    </lineage>
</organism>
<dbReference type="InterPro" id="IPR006166">
    <property type="entry name" value="ERCC4_domain"/>
</dbReference>
<keyword evidence="5 14" id="KW-0479">Metal-binding</keyword>
<dbReference type="InterPro" id="IPR047417">
    <property type="entry name" value="WHD_MUS81"/>
</dbReference>
<comment type="subunit">
    <text evidence="13">Part of the heterodimeric DNA structure-specific endonuclease complex MUS81-EME1. Part of the heterodimeric DNA structure-specific endonuclease complex MUS81-EME2.</text>
</comment>
<evidence type="ECO:0000256" key="10">
    <source>
        <dbReference type="ARBA" id="ARBA00023172"/>
    </source>
</evidence>
<evidence type="ECO:0000256" key="1">
    <source>
        <dbReference type="ARBA" id="ARBA00001946"/>
    </source>
</evidence>
<evidence type="ECO:0000256" key="12">
    <source>
        <dbReference type="ARBA" id="ARBA00023242"/>
    </source>
</evidence>
<dbReference type="GO" id="GO:0046872">
    <property type="term" value="F:metal ion binding"/>
    <property type="evidence" value="ECO:0007669"/>
    <property type="project" value="UniProtKB-UniRule"/>
</dbReference>
<feature type="compositionally biased region" description="Basic residues" evidence="15">
    <location>
        <begin position="131"/>
        <end position="142"/>
    </location>
</feature>
<dbReference type="EC" id="3.1.22.-" evidence="14"/>
<evidence type="ECO:0000256" key="15">
    <source>
        <dbReference type="SAM" id="MobiDB-lite"/>
    </source>
</evidence>
<keyword evidence="12 14" id="KW-0539">Nucleus</keyword>
<evidence type="ECO:0000256" key="11">
    <source>
        <dbReference type="ARBA" id="ARBA00023204"/>
    </source>
</evidence>
<dbReference type="GO" id="GO:0008821">
    <property type="term" value="F:crossover junction DNA endonuclease activity"/>
    <property type="evidence" value="ECO:0007669"/>
    <property type="project" value="UniProtKB-UniRule"/>
</dbReference>
<evidence type="ECO:0000256" key="9">
    <source>
        <dbReference type="ARBA" id="ARBA00022842"/>
    </source>
</evidence>
<dbReference type="GO" id="GO:0048476">
    <property type="term" value="C:Holliday junction resolvase complex"/>
    <property type="evidence" value="ECO:0007669"/>
    <property type="project" value="UniProtKB-UniRule"/>
</dbReference>
<dbReference type="InterPro" id="IPR010996">
    <property type="entry name" value="HHH_MUS81"/>
</dbReference>
<dbReference type="Gene3D" id="1.10.10.10">
    <property type="entry name" value="Winged helix-like DNA-binding domain superfamily/Winged helix DNA-binding domain"/>
    <property type="match status" value="1"/>
</dbReference>
<dbReference type="InterPro" id="IPR047416">
    <property type="entry name" value="XPF_nuclease_Mus81"/>
</dbReference>
<comment type="subcellular location">
    <subcellularLocation>
        <location evidence="2">Nucleus</location>
        <location evidence="2">Nucleolus</location>
    </subcellularLocation>
</comment>
<dbReference type="SUPFAM" id="SSF52980">
    <property type="entry name" value="Restriction endonuclease-like"/>
    <property type="match status" value="1"/>
</dbReference>
<dbReference type="GO" id="GO:0000712">
    <property type="term" value="P:resolution of meiotic recombination intermediates"/>
    <property type="evidence" value="ECO:0007669"/>
    <property type="project" value="TreeGrafter"/>
</dbReference>
<comment type="cofactor">
    <cofactor evidence="1 14">
        <name>Mg(2+)</name>
        <dbReference type="ChEBI" id="CHEBI:18420"/>
    </cofactor>
</comment>
<dbReference type="GO" id="GO:0006308">
    <property type="term" value="P:DNA catabolic process"/>
    <property type="evidence" value="ECO:0007669"/>
    <property type="project" value="UniProtKB-UniRule"/>
</dbReference>
<evidence type="ECO:0000256" key="4">
    <source>
        <dbReference type="ARBA" id="ARBA00022722"/>
    </source>
</evidence>
<dbReference type="PANTHER" id="PTHR13451:SF0">
    <property type="entry name" value="CROSSOVER JUNCTION ENDONUCLEASE MUS81"/>
    <property type="match status" value="1"/>
</dbReference>
<evidence type="ECO:0000256" key="6">
    <source>
        <dbReference type="ARBA" id="ARBA00022759"/>
    </source>
</evidence>
<dbReference type="FunFam" id="1.10.10.10:FF:000307">
    <property type="entry name" value="Crossover junction endonuclease MUS81"/>
    <property type="match status" value="1"/>
</dbReference>
<dbReference type="Pfam" id="PF21292">
    <property type="entry name" value="EME1-MUS81_C"/>
    <property type="match status" value="1"/>
</dbReference>
<keyword evidence="7 14" id="KW-0227">DNA damage</keyword>
<dbReference type="AlphaFoldDB" id="A0A2D4FIK1"/>
<dbReference type="Gene3D" id="1.10.150.670">
    <property type="entry name" value="Crossover junction endonuclease EME1, DNA-binding domain"/>
    <property type="match status" value="1"/>
</dbReference>
<feature type="compositionally biased region" description="Polar residues" evidence="15">
    <location>
        <begin position="280"/>
        <end position="296"/>
    </location>
</feature>
<evidence type="ECO:0000259" key="16">
    <source>
        <dbReference type="SMART" id="SM00891"/>
    </source>
</evidence>
<evidence type="ECO:0000256" key="2">
    <source>
        <dbReference type="ARBA" id="ARBA00004604"/>
    </source>
</evidence>
<keyword evidence="8 14" id="KW-0378">Hydrolase</keyword>
<comment type="similarity">
    <text evidence="3 14">Belongs to the XPF family.</text>
</comment>
<dbReference type="InterPro" id="IPR042530">
    <property type="entry name" value="EME1/EME2_C"/>
</dbReference>
<reference evidence="17" key="2">
    <citation type="submission" date="2017-11" db="EMBL/GenBank/DDBJ databases">
        <title>Coralsnake Venomics: Analyses of Venom Gland Transcriptomes and Proteomes of Six Brazilian Taxa.</title>
        <authorList>
            <person name="Aird S.D."/>
            <person name="Jorge da Silva N."/>
            <person name="Qiu L."/>
            <person name="Villar-Briones A."/>
            <person name="Aparecida-Saddi V."/>
            <person name="Campos-Telles M.P."/>
            <person name="Grau M."/>
            <person name="Mikheyev A.S."/>
        </authorList>
    </citation>
    <scope>NUCLEOTIDE SEQUENCE</scope>
    <source>
        <tissue evidence="17">Venom_gland</tissue>
    </source>
</reference>
<keyword evidence="6 14" id="KW-0255">Endonuclease</keyword>
<dbReference type="FunFam" id="1.10.150.110:FF:000001">
    <property type="entry name" value="Putative Crossover junction endonuclease MUS81"/>
    <property type="match status" value="1"/>
</dbReference>
<dbReference type="GO" id="GO:0000727">
    <property type="term" value="P:double-strand break repair via break-induced replication"/>
    <property type="evidence" value="ECO:0007669"/>
    <property type="project" value="UniProtKB-UniRule"/>
</dbReference>
<dbReference type="GO" id="GO:0031297">
    <property type="term" value="P:replication fork processing"/>
    <property type="evidence" value="ECO:0007669"/>
    <property type="project" value="UniProtKB-ARBA"/>
</dbReference>
<keyword evidence="9 14" id="KW-0460">Magnesium</keyword>
<comment type="subunit">
    <text evidence="14">Interacts with EME1.</text>
</comment>
<dbReference type="InterPro" id="IPR027421">
    <property type="entry name" value="DNA_pol_lamdba_lyase_dom_sf"/>
</dbReference>
<evidence type="ECO:0000256" key="5">
    <source>
        <dbReference type="ARBA" id="ARBA00022723"/>
    </source>
</evidence>
<dbReference type="FunFam" id="1.10.150.670:FF:000001">
    <property type="entry name" value="Crossover junction endonuclease MUS81"/>
    <property type="match status" value="1"/>
</dbReference>
<dbReference type="CDD" id="cd20074">
    <property type="entry name" value="XPF_nuclease_Mus81"/>
    <property type="match status" value="1"/>
</dbReference>
<accession>A0A2D4FIK1</accession>
<proteinExistence type="inferred from homology"/>
<protein>
    <recommendedName>
        <fullName evidence="14">Crossover junction endonuclease MUS81</fullName>
        <ecNumber evidence="14">3.1.22.-</ecNumber>
    </recommendedName>
</protein>
<comment type="function">
    <text evidence="14">Interacts with EME1 to form a DNA structure-specific endonuclease with substrate preference for branched DNA structures with a 5'-end at the branch nick. Typical substrates include 3'-flap structures, D-loops, replication forks and nicked Holliday junctions. May be required in mitosis for the processing of stalled or collapsed replication fork intermediates. May be required in meiosis for the repair of meiosis-specific double strand breaks subsequent to single-end invasion (SEI).</text>
</comment>
<keyword evidence="10 14" id="KW-0233">DNA recombination</keyword>
<evidence type="ECO:0000313" key="17">
    <source>
        <dbReference type="EMBL" id="LAA47319.1"/>
    </source>
</evidence>
<feature type="region of interest" description="Disordered" evidence="15">
    <location>
        <begin position="75"/>
        <end position="143"/>
    </location>
</feature>
<dbReference type="FunFam" id="3.40.50.10130:FF:000003">
    <property type="entry name" value="Crossover junction endonuclease MUS81"/>
    <property type="match status" value="1"/>
</dbReference>
<evidence type="ECO:0000256" key="14">
    <source>
        <dbReference type="RuleBase" id="RU369042"/>
    </source>
</evidence>
<dbReference type="Pfam" id="PF02732">
    <property type="entry name" value="ERCC4"/>
    <property type="match status" value="1"/>
</dbReference>
<dbReference type="SUPFAM" id="SSF47802">
    <property type="entry name" value="DNA polymerase beta, N-terminal domain-like"/>
    <property type="match status" value="1"/>
</dbReference>
<dbReference type="Pfam" id="PF14716">
    <property type="entry name" value="HHH_8"/>
    <property type="match status" value="1"/>
</dbReference>
<keyword evidence="11 14" id="KW-0234">DNA repair</keyword>
<sequence length="592" mass="66439">MPKPPQEGPNPLFTRWLEEWRDQAEENGRLKSQRAYERALSSLRKYPLPLRSGREARILMYFGEKICHQLDEQLERHRSTQDDTASAGEPIPMSPCKGREDGDDPTYSDRPVLPSALSSLEPVQPQEQPSKKKQTVPQHRARVYMPTRRSAAYAVLLALYHNTMKPESRDYLTKPELQKSAQPLCDKSFFLANPGSKNTAWSAVSTLIRKELVLKTNIPARYSLTEAGLKVARELRASEELEENNSSTPKATAPQTGETIMLLEENDGSSLGSDNSDSSPTNKGRSSCEGPNSGLSKPQFVLRPGQFDVILCVDFIETTGGPTSRKQELVRELQRHNVPFSIRKLHVGDFLWVARERGPRGAELLPHELVLDYVVERKRMPDLCGSIIDGRFREQKFRLRLCGLSHPIYLVEDANSAQHLSLPEKTLQQAIINTQVIDGFFVKRTRDIRESAAYLTIMTRHLTRQYGDKMLLSCTKQELEDGHPLQPREGTCRLLTFAEFNEGAVKNKAQTVYEVFARQLMQVSGLSGEKAAAILEKYKTPASLMGAYAACPDGESQEYLLSTIKCGQLQRNLGPSLSKTLAQLYCTPGPLP</sequence>
<reference evidence="17" key="1">
    <citation type="submission" date="2017-07" db="EMBL/GenBank/DDBJ databases">
        <authorList>
            <person name="Mikheyev A."/>
            <person name="Grau M."/>
        </authorList>
    </citation>
    <scope>NUCLEOTIDE SEQUENCE</scope>
    <source>
        <tissue evidence="17">Venom_gland</tissue>
    </source>
</reference>
<dbReference type="GO" id="GO:0003677">
    <property type="term" value="F:DNA binding"/>
    <property type="evidence" value="ECO:0007669"/>
    <property type="project" value="UniProtKB-UniRule"/>
</dbReference>
<dbReference type="InterPro" id="IPR033309">
    <property type="entry name" value="Mus81"/>
</dbReference>
<feature type="domain" description="ERCC4" evidence="16">
    <location>
        <begin position="310"/>
        <end position="415"/>
    </location>
</feature>
<dbReference type="GO" id="GO:0005730">
    <property type="term" value="C:nucleolus"/>
    <property type="evidence" value="ECO:0007669"/>
    <property type="project" value="UniProtKB-SubCell"/>
</dbReference>
<dbReference type="EMBL" id="IACJ01073376">
    <property type="protein sequence ID" value="LAA47319.1"/>
    <property type="molecule type" value="Transcribed_RNA"/>
</dbReference>
<evidence type="ECO:0000256" key="8">
    <source>
        <dbReference type="ARBA" id="ARBA00022801"/>
    </source>
</evidence>
<feature type="region of interest" description="Disordered" evidence="15">
    <location>
        <begin position="266"/>
        <end position="299"/>
    </location>
</feature>
<dbReference type="GO" id="GO:0048257">
    <property type="term" value="F:3'-flap endonuclease activity"/>
    <property type="evidence" value="ECO:0007669"/>
    <property type="project" value="TreeGrafter"/>
</dbReference>
<dbReference type="InterPro" id="IPR011335">
    <property type="entry name" value="Restrct_endonuc-II-like"/>
</dbReference>
<dbReference type="Gene3D" id="1.10.150.110">
    <property type="entry name" value="DNA polymerase beta, N-terminal domain-like"/>
    <property type="match status" value="1"/>
</dbReference>
<evidence type="ECO:0000256" key="7">
    <source>
        <dbReference type="ARBA" id="ARBA00022763"/>
    </source>
</evidence>
<feature type="compositionally biased region" description="Low complexity" evidence="15">
    <location>
        <begin position="268"/>
        <end position="279"/>
    </location>
</feature>